<comment type="caution">
    <text evidence="3">The sequence shown here is derived from an EMBL/GenBank/DDBJ whole genome shotgun (WGS) entry which is preliminary data.</text>
</comment>
<dbReference type="InterPro" id="IPR055768">
    <property type="entry name" value="DUF7344"/>
</dbReference>
<dbReference type="RefSeq" id="WP_006087880.1">
    <property type="nucleotide sequence ID" value="NZ_AOHW01000004.1"/>
</dbReference>
<feature type="compositionally biased region" description="Polar residues" evidence="1">
    <location>
        <begin position="12"/>
        <end position="23"/>
    </location>
</feature>
<sequence>MLPVISDPESLTPGSATRSTGSAEKTERAFDLLADWRRRAVLEYLDDHDGPVSLSDLADHVTLEEQGQTRGTVAGCGDALLGTRRRVRISLRHHHVPKLAAADAVEFDLEANAVSVRETGADLLARLEATAEERGGCKHHVQ</sequence>
<name>L9W9S1_9EURY</name>
<dbReference type="Proteomes" id="UP000011599">
    <property type="component" value="Unassembled WGS sequence"/>
</dbReference>
<evidence type="ECO:0000259" key="2">
    <source>
        <dbReference type="Pfam" id="PF24035"/>
    </source>
</evidence>
<organism evidence="3 4">
    <name type="scientific">Natronorubrum tibetense GA33</name>
    <dbReference type="NCBI Taxonomy" id="1114856"/>
    <lineage>
        <taxon>Archaea</taxon>
        <taxon>Methanobacteriati</taxon>
        <taxon>Methanobacteriota</taxon>
        <taxon>Stenosarchaea group</taxon>
        <taxon>Halobacteria</taxon>
        <taxon>Halobacteriales</taxon>
        <taxon>Natrialbaceae</taxon>
        <taxon>Natronorubrum</taxon>
    </lineage>
</organism>
<dbReference type="Pfam" id="PF24035">
    <property type="entry name" value="DUF7344"/>
    <property type="match status" value="1"/>
</dbReference>
<feature type="domain" description="DUF7344" evidence="2">
    <location>
        <begin position="30"/>
        <end position="114"/>
    </location>
</feature>
<dbReference type="InterPro" id="IPR036388">
    <property type="entry name" value="WH-like_DNA-bd_sf"/>
</dbReference>
<evidence type="ECO:0000313" key="3">
    <source>
        <dbReference type="EMBL" id="ELY46117.1"/>
    </source>
</evidence>
<dbReference type="AlphaFoldDB" id="L9W9S1"/>
<proteinExistence type="predicted"/>
<feature type="region of interest" description="Disordered" evidence="1">
    <location>
        <begin position="1"/>
        <end position="24"/>
    </location>
</feature>
<dbReference type="eggNOG" id="arCOG03828">
    <property type="taxonomic scope" value="Archaea"/>
</dbReference>
<evidence type="ECO:0000256" key="1">
    <source>
        <dbReference type="SAM" id="MobiDB-lite"/>
    </source>
</evidence>
<dbReference type="STRING" id="1114856.GCA_000383975_04019"/>
<gene>
    <name evidence="3" type="ORF">C496_01081</name>
</gene>
<keyword evidence="4" id="KW-1185">Reference proteome</keyword>
<accession>L9W9S1</accession>
<dbReference type="Gene3D" id="1.10.10.10">
    <property type="entry name" value="Winged helix-like DNA-binding domain superfamily/Winged helix DNA-binding domain"/>
    <property type="match status" value="1"/>
</dbReference>
<evidence type="ECO:0000313" key="4">
    <source>
        <dbReference type="Proteomes" id="UP000011599"/>
    </source>
</evidence>
<protein>
    <recommendedName>
        <fullName evidence="2">DUF7344 domain-containing protein</fullName>
    </recommendedName>
</protein>
<dbReference type="OrthoDB" id="247722at2157"/>
<dbReference type="EMBL" id="AOHW01000004">
    <property type="protein sequence ID" value="ELY46117.1"/>
    <property type="molecule type" value="Genomic_DNA"/>
</dbReference>
<reference evidence="3 4" key="1">
    <citation type="journal article" date="2014" name="PLoS Genet.">
        <title>Phylogenetically driven sequencing of extremely halophilic archaea reveals strategies for static and dynamic osmo-response.</title>
        <authorList>
            <person name="Becker E.A."/>
            <person name="Seitzer P.M."/>
            <person name="Tritt A."/>
            <person name="Larsen D."/>
            <person name="Krusor M."/>
            <person name="Yao A.I."/>
            <person name="Wu D."/>
            <person name="Madern D."/>
            <person name="Eisen J.A."/>
            <person name="Darling A.E."/>
            <person name="Facciotti M.T."/>
        </authorList>
    </citation>
    <scope>NUCLEOTIDE SEQUENCE [LARGE SCALE GENOMIC DNA]</scope>
    <source>
        <strain evidence="3 4">GA33</strain>
    </source>
</reference>
<dbReference type="PATRIC" id="fig|1114856.3.peg.223"/>